<gene>
    <name evidence="3" type="ORF">BN1204_016690</name>
    <name evidence="2" type="ORF">NCLIV_016690</name>
</gene>
<protein>
    <submittedName>
        <fullName evidence="2">Uncharacterized protein</fullName>
    </submittedName>
</protein>
<dbReference type="EMBL" id="LN714480">
    <property type="protein sequence ID" value="CEL65837.1"/>
    <property type="molecule type" value="Genomic_DNA"/>
</dbReference>
<dbReference type="InParanoid" id="F0VDT4"/>
<dbReference type="GeneID" id="13444507"/>
<evidence type="ECO:0000313" key="2">
    <source>
        <dbReference type="EMBL" id="CBZ51877.1"/>
    </source>
</evidence>
<reference evidence="2" key="1">
    <citation type="submission" date="2011-02" db="EMBL/GenBank/DDBJ databases">
        <authorList>
            <person name="Aslett M."/>
        </authorList>
    </citation>
    <scope>NUCLEOTIDE SEQUENCE</scope>
    <source>
        <strain evidence="2">Liverpool</strain>
    </source>
</reference>
<reference evidence="3" key="4">
    <citation type="journal article" date="2015" name="PLoS ONE">
        <title>Comprehensive Evaluation of Toxoplasma gondii VEG and Neospora caninum LIV Genomes with Tachyzoite Stage Transcriptome and Proteome Defines Novel Transcript Features.</title>
        <authorList>
            <person name="Ramaprasad A."/>
            <person name="Mourier T."/>
            <person name="Naeem R."/>
            <person name="Malas T.B."/>
            <person name="Moussa E."/>
            <person name="Panigrahi A."/>
            <person name="Vermont S.J."/>
            <person name="Otto T.D."/>
            <person name="Wastling J."/>
            <person name="Pain A."/>
        </authorList>
    </citation>
    <scope>NUCLEOTIDE SEQUENCE</scope>
    <source>
        <strain evidence="3">Liverpool</strain>
    </source>
</reference>
<evidence type="ECO:0000313" key="3">
    <source>
        <dbReference type="EMBL" id="CEL65837.1"/>
    </source>
</evidence>
<organism evidence="2 4">
    <name type="scientific">Neospora caninum (strain Liverpool)</name>
    <dbReference type="NCBI Taxonomy" id="572307"/>
    <lineage>
        <taxon>Eukaryota</taxon>
        <taxon>Sar</taxon>
        <taxon>Alveolata</taxon>
        <taxon>Apicomplexa</taxon>
        <taxon>Conoidasida</taxon>
        <taxon>Coccidia</taxon>
        <taxon>Eucoccidiorida</taxon>
        <taxon>Eimeriorina</taxon>
        <taxon>Sarcocystidae</taxon>
        <taxon>Neospora</taxon>
    </lineage>
</organism>
<evidence type="ECO:0000256" key="1">
    <source>
        <dbReference type="SAM" id="MobiDB-lite"/>
    </source>
</evidence>
<accession>F0VDT4</accession>
<dbReference type="eggNOG" id="ENOG502R0KH">
    <property type="taxonomic scope" value="Eukaryota"/>
</dbReference>
<dbReference type="OMA" id="MSLCHED"/>
<sequence>MVNRVPTLPAAKMVIDCASTAAVSNSGEQTSIANSSSRSAAVEVTGDLSRCPRQAPTAVPECLRSSVKPESPDSQGAVVSRNNVPRMSLCHEDFFKVRMPNGEHVHLLAQYTISATENGDDAVVVLDDPGDDLSRLIRDFSNQV</sequence>
<dbReference type="AlphaFoldDB" id="F0VDT4"/>
<evidence type="ECO:0000313" key="4">
    <source>
        <dbReference type="Proteomes" id="UP000007494"/>
    </source>
</evidence>
<reference evidence="2" key="2">
    <citation type="submission" date="2011-03" db="EMBL/GenBank/DDBJ databases">
        <title>Comparative genomics and transcriptomics of Neospora caninum and Toxoplasma gondii.</title>
        <authorList>
            <person name="Reid A.J."/>
            <person name="Sohal A."/>
            <person name="Harris D."/>
            <person name="Quail M."/>
            <person name="Sanders M."/>
            <person name="Berriman M."/>
            <person name="Wastling J.M."/>
            <person name="Pain A."/>
        </authorList>
    </citation>
    <scope>NUCLEOTIDE SEQUENCE</scope>
    <source>
        <strain evidence="2">Liverpool</strain>
    </source>
</reference>
<name>F0VDT4_NEOCL</name>
<dbReference type="OrthoDB" id="331075at2759"/>
<keyword evidence="4" id="KW-1185">Reference proteome</keyword>
<proteinExistence type="predicted"/>
<dbReference type="VEuPathDB" id="ToxoDB:NCLIV_016690"/>
<reference evidence="4" key="3">
    <citation type="journal article" date="2012" name="PLoS Pathog.">
        <title>Comparative genomics of the apicomplexan parasites Toxoplasma gondii and Neospora caninum: Coccidia differing in host range and transmission strategy.</title>
        <authorList>
            <person name="Reid A.J."/>
            <person name="Vermont S.J."/>
            <person name="Cotton J.A."/>
            <person name="Harris D."/>
            <person name="Hill-Cawthorne G.A."/>
            <person name="Konen-Waisman S."/>
            <person name="Latham S.M."/>
            <person name="Mourier T."/>
            <person name="Norton R."/>
            <person name="Quail M.A."/>
            <person name="Sanders M."/>
            <person name="Shanmugam D."/>
            <person name="Sohal A."/>
            <person name="Wasmuth J.D."/>
            <person name="Brunk B."/>
            <person name="Grigg M.E."/>
            <person name="Howard J.C."/>
            <person name="Parkinson J."/>
            <person name="Roos D.S."/>
            <person name="Trees A.J."/>
            <person name="Berriman M."/>
            <person name="Pain A."/>
            <person name="Wastling J.M."/>
        </authorList>
    </citation>
    <scope>NUCLEOTIDE SEQUENCE [LARGE SCALE GENOMIC DNA]</scope>
    <source>
        <strain evidence="4">Liverpool</strain>
    </source>
</reference>
<dbReference type="RefSeq" id="XP_003881910.1">
    <property type="nucleotide sequence ID" value="XM_003881861.1"/>
</dbReference>
<feature type="region of interest" description="Disordered" evidence="1">
    <location>
        <begin position="44"/>
        <end position="82"/>
    </location>
</feature>
<dbReference type="Proteomes" id="UP000007494">
    <property type="component" value="Chromosome VI"/>
</dbReference>
<dbReference type="EMBL" id="FR823387">
    <property type="protein sequence ID" value="CBZ51877.1"/>
    <property type="molecule type" value="Genomic_DNA"/>
</dbReference>